<feature type="domain" description="DSBA-like thioredoxin" evidence="1">
    <location>
        <begin position="67"/>
        <end position="176"/>
    </location>
</feature>
<dbReference type="SUPFAM" id="SSF52833">
    <property type="entry name" value="Thioredoxin-like"/>
    <property type="match status" value="1"/>
</dbReference>
<dbReference type="InterPro" id="IPR001853">
    <property type="entry name" value="DSBA-like_thioredoxin_dom"/>
</dbReference>
<evidence type="ECO:0000259" key="1">
    <source>
        <dbReference type="Pfam" id="PF01323"/>
    </source>
</evidence>
<dbReference type="Gene3D" id="3.40.30.10">
    <property type="entry name" value="Glutaredoxin"/>
    <property type="match status" value="1"/>
</dbReference>
<dbReference type="EMBL" id="HBEN01005891">
    <property type="protein sequence ID" value="CAD8437667.1"/>
    <property type="molecule type" value="Transcribed_RNA"/>
</dbReference>
<proteinExistence type="predicted"/>
<dbReference type="InterPro" id="IPR036249">
    <property type="entry name" value="Thioredoxin-like_sf"/>
</dbReference>
<protein>
    <recommendedName>
        <fullName evidence="1">DSBA-like thioredoxin domain-containing protein</fullName>
    </recommendedName>
</protein>
<gene>
    <name evidence="2" type="ORF">MSP1401_LOCUS4807</name>
</gene>
<sequence length="185" mass="20195">MPPQVWTRGIASGTFPPDAETKGIEKLPYYISKFGANALPPMLERLGGAMRDSGIEGFSMGGNTGPTLDGHRLATYAEKEGLDKQNAFMEEIFRAYFCEEKAPCDRDVLLAAARNAGLDDAKAREVLDAPTAELGELDEQMQRFARGVSGVPFFIVSDGKKRFKLSGAQPPEAFLEVFEDLGIEE</sequence>
<dbReference type="AlphaFoldDB" id="A0A7S0GUF7"/>
<dbReference type="GO" id="GO:0016491">
    <property type="term" value="F:oxidoreductase activity"/>
    <property type="evidence" value="ECO:0007669"/>
    <property type="project" value="InterPro"/>
</dbReference>
<reference evidence="2" key="1">
    <citation type="submission" date="2021-01" db="EMBL/GenBank/DDBJ databases">
        <authorList>
            <person name="Corre E."/>
            <person name="Pelletier E."/>
            <person name="Niang G."/>
            <person name="Scheremetjew M."/>
            <person name="Finn R."/>
            <person name="Kale V."/>
            <person name="Holt S."/>
            <person name="Cochrane G."/>
            <person name="Meng A."/>
            <person name="Brown T."/>
            <person name="Cohen L."/>
        </authorList>
    </citation>
    <scope>NUCLEOTIDE SEQUENCE</scope>
    <source>
        <strain evidence="2">CCAC1681</strain>
    </source>
</reference>
<dbReference type="PANTHER" id="PTHR13887:SF41">
    <property type="entry name" value="THIOREDOXIN SUPERFAMILY PROTEIN"/>
    <property type="match status" value="1"/>
</dbReference>
<accession>A0A7S0GUF7</accession>
<evidence type="ECO:0000313" key="2">
    <source>
        <dbReference type="EMBL" id="CAD8437667.1"/>
    </source>
</evidence>
<name>A0A7S0GUF7_MICPS</name>
<dbReference type="PANTHER" id="PTHR13887">
    <property type="entry name" value="GLUTATHIONE S-TRANSFERASE KAPPA"/>
    <property type="match status" value="1"/>
</dbReference>
<organism evidence="2">
    <name type="scientific">Micromonas pusilla</name>
    <name type="common">Picoplanktonic green alga</name>
    <name type="synonym">Chromulina pusilla</name>
    <dbReference type="NCBI Taxonomy" id="38833"/>
    <lineage>
        <taxon>Eukaryota</taxon>
        <taxon>Viridiplantae</taxon>
        <taxon>Chlorophyta</taxon>
        <taxon>Mamiellophyceae</taxon>
        <taxon>Mamiellales</taxon>
        <taxon>Mamiellaceae</taxon>
        <taxon>Micromonas</taxon>
    </lineage>
</organism>
<dbReference type="Pfam" id="PF01323">
    <property type="entry name" value="DSBA"/>
    <property type="match status" value="1"/>
</dbReference>